<feature type="transmembrane region" description="Helical" evidence="1">
    <location>
        <begin position="31"/>
        <end position="50"/>
    </location>
</feature>
<dbReference type="Proteomes" id="UP000659172">
    <property type="component" value="Unassembled WGS sequence"/>
</dbReference>
<reference evidence="2 3" key="1">
    <citation type="submission" date="2020-06" db="EMBL/GenBank/DDBJ databases">
        <title>Rhizobium sp.nov. isolated from the tomato plant.</title>
        <authorList>
            <person name="Thin K.K."/>
            <person name="Zhang X."/>
            <person name="He S."/>
        </authorList>
    </citation>
    <scope>NUCLEOTIDE SEQUENCE [LARGE SCALE GENOMIC DNA]</scope>
    <source>
        <strain evidence="2 3">DBTS2</strain>
    </source>
</reference>
<protein>
    <submittedName>
        <fullName evidence="2">NnrS family protein</fullName>
    </submittedName>
</protein>
<feature type="transmembrane region" description="Helical" evidence="1">
    <location>
        <begin position="281"/>
        <end position="301"/>
    </location>
</feature>
<gene>
    <name evidence="2" type="ORF">HV823_25345</name>
</gene>
<feature type="transmembrane region" description="Helical" evidence="1">
    <location>
        <begin position="70"/>
        <end position="89"/>
    </location>
</feature>
<evidence type="ECO:0000256" key="1">
    <source>
        <dbReference type="SAM" id="Phobius"/>
    </source>
</evidence>
<dbReference type="InterPro" id="IPR010266">
    <property type="entry name" value="NnrS"/>
</dbReference>
<feature type="transmembrane region" description="Helical" evidence="1">
    <location>
        <begin position="249"/>
        <end position="269"/>
    </location>
</feature>
<feature type="transmembrane region" description="Helical" evidence="1">
    <location>
        <begin position="124"/>
        <end position="142"/>
    </location>
</feature>
<feature type="transmembrane region" description="Helical" evidence="1">
    <location>
        <begin position="225"/>
        <end position="243"/>
    </location>
</feature>
<proteinExistence type="predicted"/>
<accession>A0ABX2QNU4</accession>
<feature type="transmembrane region" description="Helical" evidence="1">
    <location>
        <begin position="376"/>
        <end position="395"/>
    </location>
</feature>
<name>A0ABX2QNU4_9HYPH</name>
<keyword evidence="1" id="KW-0472">Membrane</keyword>
<dbReference type="RefSeq" id="WP_176952457.1">
    <property type="nucleotide sequence ID" value="NZ_JABXYK010000028.1"/>
</dbReference>
<feature type="transmembrane region" description="Helical" evidence="1">
    <location>
        <begin position="307"/>
        <end position="325"/>
    </location>
</feature>
<dbReference type="Pfam" id="PF05940">
    <property type="entry name" value="NnrS"/>
    <property type="match status" value="1"/>
</dbReference>
<keyword evidence="3" id="KW-1185">Reference proteome</keyword>
<keyword evidence="1" id="KW-1133">Transmembrane helix</keyword>
<evidence type="ECO:0000313" key="3">
    <source>
        <dbReference type="Proteomes" id="UP000659172"/>
    </source>
</evidence>
<organism evidence="2 3">
    <name type="scientific">Mycoplana rhizolycopersici</name>
    <dbReference type="NCBI Taxonomy" id="2746702"/>
    <lineage>
        <taxon>Bacteria</taxon>
        <taxon>Pseudomonadati</taxon>
        <taxon>Pseudomonadota</taxon>
        <taxon>Alphaproteobacteria</taxon>
        <taxon>Hyphomicrobiales</taxon>
        <taxon>Rhizobiaceae</taxon>
        <taxon>Mycoplana</taxon>
    </lineage>
</organism>
<dbReference type="EMBL" id="JABXYK010000028">
    <property type="protein sequence ID" value="NVP58562.1"/>
    <property type="molecule type" value="Genomic_DNA"/>
</dbReference>
<keyword evidence="1" id="KW-0812">Transmembrane</keyword>
<sequence>MQDVTETERKGIPRGLGRQGPVLLSYGFRPFFLGAGLWAIAAVMIWIAVFNGWLDVAGGYGQSTWHAHELLFGFMPAVLVGYLMTTVPNWTGRFPLSGRPLAGLAFIWIAGRISMLMVTDTSALITLLLDWIFLPLFAYYCLKEVWVAGRIADAKPILCLTSLALINGGFHIVAMNGGDVGPWARAGLSVYILLITATASKIIPSFTNNWLAQTGRSRLAPTNRMVDRFVLVATFLAAMIWTFEPFGALTGITALVAASLHLVRAARWFRPIILRSSMITAMQLSYGFMAIGMLGIAATGFGMLGPLAAIHLLAIGAVTGMMLAIMMRSIALHTGQNEKRSRFQRLPVPLLLIAACLRITADLIPGFHAPFTTTSGLFWIAAFVLFLSDNARLLCHVQRQPGRQPSPPTRINMR</sequence>
<feature type="transmembrane region" description="Helical" evidence="1">
    <location>
        <begin position="101"/>
        <end position="118"/>
    </location>
</feature>
<evidence type="ECO:0000313" key="2">
    <source>
        <dbReference type="EMBL" id="NVP58562.1"/>
    </source>
</evidence>
<feature type="transmembrane region" description="Helical" evidence="1">
    <location>
        <begin position="346"/>
        <end position="364"/>
    </location>
</feature>
<comment type="caution">
    <text evidence="2">The sequence shown here is derived from an EMBL/GenBank/DDBJ whole genome shotgun (WGS) entry which is preliminary data.</text>
</comment>
<feature type="transmembrane region" description="Helical" evidence="1">
    <location>
        <begin position="154"/>
        <end position="174"/>
    </location>
</feature>
<feature type="transmembrane region" description="Helical" evidence="1">
    <location>
        <begin position="186"/>
        <end position="204"/>
    </location>
</feature>